<dbReference type="PROSITE" id="PS51365">
    <property type="entry name" value="RENAL_DIPEPTIDASE_2"/>
    <property type="match status" value="1"/>
</dbReference>
<comment type="caution">
    <text evidence="1">The sequence shown here is derived from an EMBL/GenBank/DDBJ whole genome shotgun (WGS) entry which is preliminary data.</text>
</comment>
<dbReference type="PROSITE" id="PS00869">
    <property type="entry name" value="RENAL_DIPEPTIDASE_1"/>
    <property type="match status" value="1"/>
</dbReference>
<evidence type="ECO:0000313" key="2">
    <source>
        <dbReference type="Proteomes" id="UP001597186"/>
    </source>
</evidence>
<proteinExistence type="predicted"/>
<name>A0ABW4EK34_9RHOB</name>
<dbReference type="SUPFAM" id="SSF51556">
    <property type="entry name" value="Metallo-dependent hydrolases"/>
    <property type="match status" value="1"/>
</dbReference>
<gene>
    <name evidence="1" type="ORF">ACFTOW_19595</name>
</gene>
<organism evidence="1 2">
    <name type="scientific">Lacimonas salitolerans</name>
    <dbReference type="NCBI Taxonomy" id="1323750"/>
    <lineage>
        <taxon>Bacteria</taxon>
        <taxon>Pseudomonadati</taxon>
        <taxon>Pseudomonadota</taxon>
        <taxon>Alphaproteobacteria</taxon>
        <taxon>Rhodobacterales</taxon>
        <taxon>Paracoccaceae</taxon>
        <taxon>Lacimonas</taxon>
    </lineage>
</organism>
<reference evidence="2" key="1">
    <citation type="journal article" date="2019" name="Int. J. Syst. Evol. Microbiol.">
        <title>The Global Catalogue of Microorganisms (GCM) 10K type strain sequencing project: providing services to taxonomists for standard genome sequencing and annotation.</title>
        <authorList>
            <consortium name="The Broad Institute Genomics Platform"/>
            <consortium name="The Broad Institute Genome Sequencing Center for Infectious Disease"/>
            <person name="Wu L."/>
            <person name="Ma J."/>
        </authorList>
    </citation>
    <scope>NUCLEOTIDE SEQUENCE [LARGE SCALE GENOMIC DNA]</scope>
    <source>
        <strain evidence="2">CGMCC 1.12477</strain>
    </source>
</reference>
<dbReference type="Proteomes" id="UP001597186">
    <property type="component" value="Unassembled WGS sequence"/>
</dbReference>
<dbReference type="RefSeq" id="WP_379918948.1">
    <property type="nucleotide sequence ID" value="NZ_JBHUDD010000160.1"/>
</dbReference>
<keyword evidence="2" id="KW-1185">Reference proteome</keyword>
<dbReference type="EMBL" id="JBHUDD010000160">
    <property type="protein sequence ID" value="MFD1511595.1"/>
    <property type="molecule type" value="Genomic_DNA"/>
</dbReference>
<dbReference type="Pfam" id="PF01244">
    <property type="entry name" value="Peptidase_M19"/>
    <property type="match status" value="1"/>
</dbReference>
<sequence>MTQTPRIFDGHNDALLRLWRGDGPATDAFAAEAPGHITLPRAKAGRFGGGFFAMFALDAATGLDLAIFDNPPYDTPLPPQMDRALAWDIVQGQARVAQELDAAGQVWLCRTGAELRRAWDAGDPMAMLLHLEGAECIGPDLEGLDALYDLGLRSIGPVWSRPTAFAHGVPFRFPSDGDTGPGLTDAGRALVRECVRRRMVVDCSHMTMKGFYDVADEGTALVATHSNAHGISPSARNLTDDQLRAIGETNGMVGLNFGTVFLRPDGRRDAAGALDHAMAHLDRMIALAGEDHVGLGSDFDGAPMPEGLDSAADLPNLVQRMRDAGYGAALIDKLCHENWLRYLERTLP</sequence>
<protein>
    <submittedName>
        <fullName evidence="1">Dipeptidase</fullName>
    </submittedName>
</protein>
<accession>A0ABW4EK34</accession>
<dbReference type="InterPro" id="IPR032466">
    <property type="entry name" value="Metal_Hydrolase"/>
</dbReference>
<dbReference type="PANTHER" id="PTHR10443">
    <property type="entry name" value="MICROSOMAL DIPEPTIDASE"/>
    <property type="match status" value="1"/>
</dbReference>
<dbReference type="CDD" id="cd01301">
    <property type="entry name" value="rDP_like"/>
    <property type="match status" value="1"/>
</dbReference>
<dbReference type="InterPro" id="IPR008257">
    <property type="entry name" value="Pept_M19"/>
</dbReference>
<dbReference type="InterPro" id="IPR000180">
    <property type="entry name" value="Dipep_AS"/>
</dbReference>
<dbReference type="PANTHER" id="PTHR10443:SF12">
    <property type="entry name" value="DIPEPTIDASE"/>
    <property type="match status" value="1"/>
</dbReference>
<evidence type="ECO:0000313" key="1">
    <source>
        <dbReference type="EMBL" id="MFD1511595.1"/>
    </source>
</evidence>
<dbReference type="Gene3D" id="3.20.20.140">
    <property type="entry name" value="Metal-dependent hydrolases"/>
    <property type="match status" value="1"/>
</dbReference>